<dbReference type="Pfam" id="PF03466">
    <property type="entry name" value="LysR_substrate"/>
    <property type="match status" value="1"/>
</dbReference>
<dbReference type="RefSeq" id="WP_237346777.1">
    <property type="nucleotide sequence ID" value="NZ_JABWGX010000023.1"/>
</dbReference>
<organism evidence="6 7">
    <name type="scientific">Xanthobacter agilis</name>
    <dbReference type="NCBI Taxonomy" id="47492"/>
    <lineage>
        <taxon>Bacteria</taxon>
        <taxon>Pseudomonadati</taxon>
        <taxon>Pseudomonadota</taxon>
        <taxon>Alphaproteobacteria</taxon>
        <taxon>Hyphomicrobiales</taxon>
        <taxon>Xanthobacteraceae</taxon>
        <taxon>Xanthobacter</taxon>
    </lineage>
</organism>
<dbReference type="EMBL" id="JAUSVY010000003">
    <property type="protein sequence ID" value="MDQ0504813.1"/>
    <property type="molecule type" value="Genomic_DNA"/>
</dbReference>
<dbReference type="InterPro" id="IPR036390">
    <property type="entry name" value="WH_DNA-bd_sf"/>
</dbReference>
<keyword evidence="2" id="KW-0805">Transcription regulation</keyword>
<gene>
    <name evidence="6" type="ORF">QOZ94_001595</name>
</gene>
<dbReference type="Proteomes" id="UP001241747">
    <property type="component" value="Unassembled WGS sequence"/>
</dbReference>
<dbReference type="CDD" id="cd08438">
    <property type="entry name" value="PBP2_CidR"/>
    <property type="match status" value="1"/>
</dbReference>
<feature type="domain" description="HTH lysR-type" evidence="5">
    <location>
        <begin position="1"/>
        <end position="58"/>
    </location>
</feature>
<evidence type="ECO:0000313" key="6">
    <source>
        <dbReference type="EMBL" id="MDQ0504813.1"/>
    </source>
</evidence>
<accession>A0ABU0LCE7</accession>
<keyword evidence="4" id="KW-0804">Transcription</keyword>
<dbReference type="PANTHER" id="PTHR30419:SF8">
    <property type="entry name" value="NITROGEN ASSIMILATION TRANSCRIPTIONAL ACTIVATOR-RELATED"/>
    <property type="match status" value="1"/>
</dbReference>
<dbReference type="Gene3D" id="1.10.10.10">
    <property type="entry name" value="Winged helix-like DNA-binding domain superfamily/Winged helix DNA-binding domain"/>
    <property type="match status" value="1"/>
</dbReference>
<protein>
    <submittedName>
        <fullName evidence="6">DNA-binding transcriptional LysR family regulator</fullName>
    </submittedName>
</protein>
<reference evidence="6 7" key="1">
    <citation type="submission" date="2023-07" db="EMBL/GenBank/DDBJ databases">
        <title>Genomic Encyclopedia of Type Strains, Phase IV (KMG-IV): sequencing the most valuable type-strain genomes for metagenomic binning, comparative biology and taxonomic classification.</title>
        <authorList>
            <person name="Goeker M."/>
        </authorList>
    </citation>
    <scope>NUCLEOTIDE SEQUENCE [LARGE SCALE GENOMIC DNA]</scope>
    <source>
        <strain evidence="6 7">DSM 3770</strain>
    </source>
</reference>
<name>A0ABU0LCE7_XANAG</name>
<evidence type="ECO:0000313" key="7">
    <source>
        <dbReference type="Proteomes" id="UP001241747"/>
    </source>
</evidence>
<evidence type="ECO:0000256" key="2">
    <source>
        <dbReference type="ARBA" id="ARBA00023015"/>
    </source>
</evidence>
<dbReference type="PROSITE" id="PS50931">
    <property type="entry name" value="HTH_LYSR"/>
    <property type="match status" value="1"/>
</dbReference>
<dbReference type="PANTHER" id="PTHR30419">
    <property type="entry name" value="HTH-TYPE TRANSCRIPTIONAL REGULATOR YBHD"/>
    <property type="match status" value="1"/>
</dbReference>
<evidence type="ECO:0000256" key="1">
    <source>
        <dbReference type="ARBA" id="ARBA00009437"/>
    </source>
</evidence>
<dbReference type="Gene3D" id="3.40.190.290">
    <property type="match status" value="1"/>
</dbReference>
<dbReference type="InterPro" id="IPR036388">
    <property type="entry name" value="WH-like_DNA-bd_sf"/>
</dbReference>
<evidence type="ECO:0000256" key="3">
    <source>
        <dbReference type="ARBA" id="ARBA00023125"/>
    </source>
</evidence>
<dbReference type="SUPFAM" id="SSF53850">
    <property type="entry name" value="Periplasmic binding protein-like II"/>
    <property type="match status" value="1"/>
</dbReference>
<dbReference type="Pfam" id="PF00126">
    <property type="entry name" value="HTH_1"/>
    <property type="match status" value="1"/>
</dbReference>
<dbReference type="SUPFAM" id="SSF46785">
    <property type="entry name" value="Winged helix' DNA-binding domain"/>
    <property type="match status" value="1"/>
</dbReference>
<comment type="caution">
    <text evidence="6">The sequence shown here is derived from an EMBL/GenBank/DDBJ whole genome shotgun (WGS) entry which is preliminary data.</text>
</comment>
<dbReference type="PRINTS" id="PR00039">
    <property type="entry name" value="HTHLYSR"/>
</dbReference>
<keyword evidence="7" id="KW-1185">Reference proteome</keyword>
<proteinExistence type="inferred from homology"/>
<dbReference type="InterPro" id="IPR005119">
    <property type="entry name" value="LysR_subst-bd"/>
</dbReference>
<dbReference type="InterPro" id="IPR000847">
    <property type="entry name" value="LysR_HTH_N"/>
</dbReference>
<dbReference type="InterPro" id="IPR050950">
    <property type="entry name" value="HTH-type_LysR_regulators"/>
</dbReference>
<keyword evidence="3 6" id="KW-0238">DNA-binding</keyword>
<dbReference type="GO" id="GO:0003677">
    <property type="term" value="F:DNA binding"/>
    <property type="evidence" value="ECO:0007669"/>
    <property type="project" value="UniProtKB-KW"/>
</dbReference>
<comment type="similarity">
    <text evidence="1">Belongs to the LysR transcriptional regulatory family.</text>
</comment>
<evidence type="ECO:0000256" key="4">
    <source>
        <dbReference type="ARBA" id="ARBA00023163"/>
    </source>
</evidence>
<sequence length="310" mass="33628">MELRTLRAFVEVVRQGGFSQAAKVVFATQPTISKAVKQLEEELGVPVLDRIGHKSMLTAAGEIVYRRALAMLAERDDLIAELADLRGLKTGTLRLGLPPLGASTLFAPLFAIYRARYPGIEIRLTEQGSKRLEEIVLAGEVELAASLLPTADDFDFQPVRCEPLMAVMSTQHPLAGQRTTGIAALAASPFILFEQGFALNKVLLEACERNGFSPTVAARSGQIDFIVELVAARLGVAFLPQTIAALRRTSAVSLVQLDEPHTQWHMALVWRRGGYLSRAARAWVDLTREVYGAAPDGTGAEPRLPHPPAG</sequence>
<evidence type="ECO:0000259" key="5">
    <source>
        <dbReference type="PROSITE" id="PS50931"/>
    </source>
</evidence>